<dbReference type="STRING" id="398580.Dshi_3387"/>
<dbReference type="HOGENOM" id="CLU_024125_3_0_5"/>
<dbReference type="InterPro" id="IPR027417">
    <property type="entry name" value="P-loop_NTPase"/>
</dbReference>
<accession>A8LNM6</accession>
<dbReference type="EMBL" id="CP000830">
    <property type="protein sequence ID" value="ABV95120.1"/>
    <property type="molecule type" value="Genomic_DNA"/>
</dbReference>
<dbReference type="PANTHER" id="PTHR35894:SF1">
    <property type="entry name" value="PHOSPHORIBULOKINASE _ URIDINE KINASE FAMILY"/>
    <property type="match status" value="1"/>
</dbReference>
<dbReference type="InterPro" id="IPR052026">
    <property type="entry name" value="ExeA_AAA_ATPase_DNA-bind"/>
</dbReference>
<dbReference type="SUPFAM" id="SSF52540">
    <property type="entry name" value="P-loop containing nucleoside triphosphate hydrolases"/>
    <property type="match status" value="1"/>
</dbReference>
<dbReference type="InterPro" id="IPR049945">
    <property type="entry name" value="AAA_22"/>
</dbReference>
<dbReference type="Proteomes" id="UP000006833">
    <property type="component" value="Chromosome"/>
</dbReference>
<dbReference type="InterPro" id="IPR003593">
    <property type="entry name" value="AAA+_ATPase"/>
</dbReference>
<dbReference type="PANTHER" id="PTHR35894">
    <property type="entry name" value="GENERAL SECRETION PATHWAY PROTEIN A-RELATED"/>
    <property type="match status" value="1"/>
</dbReference>
<sequence>MSMSGLYSDYFGLTERPFKLLPDPDFLFWSKIHKRAYAVLEYGILSGAPITVLTGEVGAGKTTLLQRLLRSIDDTVTVGLISNAQGGRGELLQWVLNALSVTSDGNGDYVCLFQRLQDFLIHEYSEGRKVILIIDEAQNLSPEGLEELRMLTNINSNKDEILQLVLVGQPQLRKMIMHPDLQQFAQRVSAFYHIPPMDRDTMGEYVQHRMKHAGGSGHEFTDQALDRIYQASEGVPRLVNKLCDFALLYTATENRDVVTASAVDEVLSDGIFVGNFDQLGEAAE</sequence>
<dbReference type="OrthoDB" id="7828921at2"/>
<dbReference type="KEGG" id="dsh:Dshi_3387"/>
<proteinExistence type="predicted"/>
<dbReference type="eggNOG" id="COG3267">
    <property type="taxonomic scope" value="Bacteria"/>
</dbReference>
<dbReference type="SMART" id="SM00382">
    <property type="entry name" value="AAA"/>
    <property type="match status" value="1"/>
</dbReference>
<reference evidence="3" key="1">
    <citation type="journal article" date="2010" name="ISME J.">
        <title>The complete genome sequence of the algal symbiont Dinoroseobacter shibae: a hitchhiker's guide to life in the sea.</title>
        <authorList>
            <person name="Wagner-Dobler I."/>
            <person name="Ballhausen B."/>
            <person name="Berger M."/>
            <person name="Brinkhoff T."/>
            <person name="Buchholz I."/>
            <person name="Bunk B."/>
            <person name="Cypionka H."/>
            <person name="Daniel R."/>
            <person name="Drepper T."/>
            <person name="Gerdts G."/>
            <person name="Hahnke S."/>
            <person name="Han C."/>
            <person name="Jahn D."/>
            <person name="Kalhoefer D."/>
            <person name="Kiss H."/>
            <person name="Klenk H.P."/>
            <person name="Kyrpides N."/>
            <person name="Liebl W."/>
            <person name="Liesegang H."/>
            <person name="Meincke L."/>
            <person name="Pati A."/>
            <person name="Petersen J."/>
            <person name="Piekarski T."/>
            <person name="Pommerenke C."/>
            <person name="Pradella S."/>
            <person name="Pukall R."/>
            <person name="Rabus R."/>
            <person name="Stackebrandt E."/>
            <person name="Thole S."/>
            <person name="Thompson L."/>
            <person name="Tielen P."/>
            <person name="Tomasch J."/>
            <person name="von Jan M."/>
            <person name="Wanphrut N."/>
            <person name="Wichels A."/>
            <person name="Zech H."/>
            <person name="Simon M."/>
        </authorList>
    </citation>
    <scope>NUCLEOTIDE SEQUENCE [LARGE SCALE GENOMIC DNA]</scope>
    <source>
        <strain evidence="3">DSM 16493 / NCIMB 14021 / DFL 12</strain>
    </source>
</reference>
<evidence type="ECO:0000313" key="2">
    <source>
        <dbReference type="EMBL" id="ABV95120.1"/>
    </source>
</evidence>
<dbReference type="GO" id="GO:0016887">
    <property type="term" value="F:ATP hydrolysis activity"/>
    <property type="evidence" value="ECO:0007669"/>
    <property type="project" value="InterPro"/>
</dbReference>
<protein>
    <submittedName>
        <fullName evidence="2">Type II secretory pathway</fullName>
    </submittedName>
</protein>
<organism evidence="2 3">
    <name type="scientific">Dinoroseobacter shibae (strain DSM 16493 / NCIMB 14021 / DFL 12)</name>
    <dbReference type="NCBI Taxonomy" id="398580"/>
    <lineage>
        <taxon>Bacteria</taxon>
        <taxon>Pseudomonadati</taxon>
        <taxon>Pseudomonadota</taxon>
        <taxon>Alphaproteobacteria</taxon>
        <taxon>Rhodobacterales</taxon>
        <taxon>Roseobacteraceae</taxon>
        <taxon>Dinoroseobacter</taxon>
    </lineage>
</organism>
<dbReference type="Pfam" id="PF13401">
    <property type="entry name" value="AAA_22"/>
    <property type="match status" value="1"/>
</dbReference>
<evidence type="ECO:0000313" key="3">
    <source>
        <dbReference type="Proteomes" id="UP000006833"/>
    </source>
</evidence>
<gene>
    <name evidence="2" type="primary">exeA</name>
    <name evidence="2" type="ordered locus">Dshi_3387</name>
</gene>
<evidence type="ECO:0000259" key="1">
    <source>
        <dbReference type="SMART" id="SM00382"/>
    </source>
</evidence>
<dbReference type="Gene3D" id="3.40.50.300">
    <property type="entry name" value="P-loop containing nucleotide triphosphate hydrolases"/>
    <property type="match status" value="1"/>
</dbReference>
<feature type="domain" description="AAA+ ATPase" evidence="1">
    <location>
        <begin position="47"/>
        <end position="189"/>
    </location>
</feature>
<keyword evidence="3" id="KW-1185">Reference proteome</keyword>
<dbReference type="AlphaFoldDB" id="A8LNM6"/>
<name>A8LNM6_DINSH</name>